<dbReference type="CDD" id="cd04793">
    <property type="entry name" value="LanC"/>
    <property type="match status" value="1"/>
</dbReference>
<proteinExistence type="predicted"/>
<dbReference type="InterPro" id="IPR007822">
    <property type="entry name" value="LANC-like"/>
</dbReference>
<dbReference type="GO" id="GO:0046872">
    <property type="term" value="F:metal ion binding"/>
    <property type="evidence" value="ECO:0007669"/>
    <property type="project" value="UniProtKB-KW"/>
</dbReference>
<feature type="binding site" evidence="1">
    <location>
        <position position="282"/>
    </location>
    <ligand>
        <name>Zn(2+)</name>
        <dbReference type="ChEBI" id="CHEBI:29105"/>
    </ligand>
</feature>
<dbReference type="PRINTS" id="PR01955">
    <property type="entry name" value="LANCFRANKIA"/>
</dbReference>
<evidence type="ECO:0000313" key="3">
    <source>
        <dbReference type="Proteomes" id="UP000649739"/>
    </source>
</evidence>
<dbReference type="RefSeq" id="WP_189168062.1">
    <property type="nucleotide sequence ID" value="NZ_BMQB01000001.1"/>
</dbReference>
<dbReference type="Proteomes" id="UP000649739">
    <property type="component" value="Unassembled WGS sequence"/>
</dbReference>
<reference evidence="2" key="1">
    <citation type="journal article" date="2014" name="Int. J. Syst. Evol. Microbiol.">
        <title>Complete genome sequence of Corynebacterium casei LMG S-19264T (=DSM 44701T), isolated from a smear-ripened cheese.</title>
        <authorList>
            <consortium name="US DOE Joint Genome Institute (JGI-PGF)"/>
            <person name="Walter F."/>
            <person name="Albersmeier A."/>
            <person name="Kalinowski J."/>
            <person name="Ruckert C."/>
        </authorList>
    </citation>
    <scope>NUCLEOTIDE SEQUENCE</scope>
    <source>
        <strain evidence="2">JCM 3090</strain>
    </source>
</reference>
<dbReference type="Gene3D" id="1.50.10.20">
    <property type="match status" value="1"/>
</dbReference>
<keyword evidence="3" id="KW-1185">Reference proteome</keyword>
<accession>A0A8J3B188</accession>
<evidence type="ECO:0000313" key="2">
    <source>
        <dbReference type="EMBL" id="GGJ75436.1"/>
    </source>
</evidence>
<dbReference type="PRINTS" id="PR01950">
    <property type="entry name" value="LANCSUPER"/>
</dbReference>
<dbReference type="EMBL" id="BMQB01000001">
    <property type="protein sequence ID" value="GGJ75436.1"/>
    <property type="molecule type" value="Genomic_DNA"/>
</dbReference>
<dbReference type="SMART" id="SM01260">
    <property type="entry name" value="LANC_like"/>
    <property type="match status" value="1"/>
</dbReference>
<sequence>MTSAATRLLDAASAIADALSDPDRVRWPDTNRASPASLAGGAVGVALLHVHRARTGHGDENTAHRWLAAATRDPISAGPNANLFNGAPAICFVLRAAADGTSAYSRPLQAVEDHTLSIAASRLDAAWARIESGAALTMREFDLVHGITGLTAHLLGTQPEHPVTKRALSYLVNLTERPQRSRPPWWLASGLNGEPHPDYPDGHGNLGVAHGISAVIAVLALAVRDGYAMAETTEALQRLCAWTDQWRQHDDAGTWWPGYLTPQQHDCGTRRHALRKPRPSWCYGVAGTARAQQLAGIALRDDTRQAHAKRSILDAINDPYLHGKLPEVGLCHGKAGLLTAAHRMAQDSGCPDVRAAAKKLAAHLAAQLVEEPITDPDLMDGAAGAALALHSAATPDTTTGPRWDRFLLLA</sequence>
<dbReference type="Pfam" id="PF05147">
    <property type="entry name" value="LANC_like"/>
    <property type="match status" value="1"/>
</dbReference>
<dbReference type="SUPFAM" id="SSF158745">
    <property type="entry name" value="LanC-like"/>
    <property type="match status" value="1"/>
</dbReference>
<comment type="caution">
    <text evidence="2">The sequence shown here is derived from an EMBL/GenBank/DDBJ whole genome shotgun (WGS) entry which is preliminary data.</text>
</comment>
<gene>
    <name evidence="2" type="ORF">GCM10010123_01800</name>
</gene>
<keyword evidence="1" id="KW-0479">Metal-binding</keyword>
<feature type="binding site" evidence="1">
    <location>
        <position position="332"/>
    </location>
    <ligand>
        <name>Zn(2+)</name>
        <dbReference type="ChEBI" id="CHEBI:29105"/>
    </ligand>
</feature>
<protein>
    <recommendedName>
        <fullName evidence="4">Lanthionine synthetase</fullName>
    </recommendedName>
</protein>
<reference evidence="2" key="2">
    <citation type="submission" date="2020-09" db="EMBL/GenBank/DDBJ databases">
        <authorList>
            <person name="Sun Q."/>
            <person name="Ohkuma M."/>
        </authorList>
    </citation>
    <scope>NUCLEOTIDE SEQUENCE</scope>
    <source>
        <strain evidence="2">JCM 3090</strain>
    </source>
</reference>
<organism evidence="2 3">
    <name type="scientific">Pilimelia anulata</name>
    <dbReference type="NCBI Taxonomy" id="53371"/>
    <lineage>
        <taxon>Bacteria</taxon>
        <taxon>Bacillati</taxon>
        <taxon>Actinomycetota</taxon>
        <taxon>Actinomycetes</taxon>
        <taxon>Micromonosporales</taxon>
        <taxon>Micromonosporaceae</taxon>
        <taxon>Pilimelia</taxon>
    </lineage>
</organism>
<dbReference type="AlphaFoldDB" id="A0A8J3B188"/>
<dbReference type="GO" id="GO:0031179">
    <property type="term" value="P:peptide modification"/>
    <property type="evidence" value="ECO:0007669"/>
    <property type="project" value="InterPro"/>
</dbReference>
<feature type="binding site" evidence="1">
    <location>
        <position position="331"/>
    </location>
    <ligand>
        <name>Zn(2+)</name>
        <dbReference type="ChEBI" id="CHEBI:29105"/>
    </ligand>
</feature>
<evidence type="ECO:0000256" key="1">
    <source>
        <dbReference type="PIRSR" id="PIRSR607822-1"/>
    </source>
</evidence>
<dbReference type="InterPro" id="IPR033889">
    <property type="entry name" value="LanC"/>
</dbReference>
<name>A0A8J3B188_9ACTN</name>
<keyword evidence="1" id="KW-0862">Zinc</keyword>
<evidence type="ECO:0008006" key="4">
    <source>
        <dbReference type="Google" id="ProtNLM"/>
    </source>
</evidence>